<dbReference type="GO" id="GO:0008234">
    <property type="term" value="F:cysteine-type peptidase activity"/>
    <property type="evidence" value="ECO:0007669"/>
    <property type="project" value="UniProtKB-KW"/>
</dbReference>
<feature type="chain" id="PRO_5013339551" evidence="6">
    <location>
        <begin position="32"/>
        <end position="259"/>
    </location>
</feature>
<keyword evidence="4" id="KW-0788">Thiol protease</keyword>
<evidence type="ECO:0000256" key="3">
    <source>
        <dbReference type="ARBA" id="ARBA00022801"/>
    </source>
</evidence>
<keyword evidence="3" id="KW-0378">Hydrolase</keyword>
<evidence type="ECO:0000256" key="6">
    <source>
        <dbReference type="SAM" id="SignalP"/>
    </source>
</evidence>
<dbReference type="AlphaFoldDB" id="A0A1Q8QHK1"/>
<dbReference type="PANTHER" id="PTHR47053">
    <property type="entry name" value="MUREIN DD-ENDOPEPTIDASE MEPH-RELATED"/>
    <property type="match status" value="1"/>
</dbReference>
<evidence type="ECO:0000256" key="2">
    <source>
        <dbReference type="ARBA" id="ARBA00022670"/>
    </source>
</evidence>
<protein>
    <submittedName>
        <fullName evidence="8">NLP/P60 family protein</fullName>
    </submittedName>
</protein>
<feature type="signal peptide" evidence="6">
    <location>
        <begin position="1"/>
        <end position="31"/>
    </location>
</feature>
<evidence type="ECO:0000256" key="4">
    <source>
        <dbReference type="ARBA" id="ARBA00022807"/>
    </source>
</evidence>
<feature type="region of interest" description="Disordered" evidence="5">
    <location>
        <begin position="97"/>
        <end position="136"/>
    </location>
</feature>
<evidence type="ECO:0000256" key="5">
    <source>
        <dbReference type="SAM" id="MobiDB-lite"/>
    </source>
</evidence>
<evidence type="ECO:0000313" key="8">
    <source>
        <dbReference type="EMBL" id="OLN26801.1"/>
    </source>
</evidence>
<evidence type="ECO:0000256" key="1">
    <source>
        <dbReference type="ARBA" id="ARBA00007074"/>
    </source>
</evidence>
<comment type="similarity">
    <text evidence="1">Belongs to the peptidase C40 family.</text>
</comment>
<feature type="domain" description="NlpC/P60" evidence="7">
    <location>
        <begin position="139"/>
        <end position="259"/>
    </location>
</feature>
<keyword evidence="9" id="KW-1185">Reference proteome</keyword>
<dbReference type="SUPFAM" id="SSF54001">
    <property type="entry name" value="Cysteine proteinases"/>
    <property type="match status" value="1"/>
</dbReference>
<dbReference type="GO" id="GO:0006508">
    <property type="term" value="P:proteolysis"/>
    <property type="evidence" value="ECO:0007669"/>
    <property type="project" value="UniProtKB-KW"/>
</dbReference>
<name>A0A1Q8QHK1_9FIRM</name>
<proteinExistence type="inferred from homology"/>
<dbReference type="STRING" id="1888891.DSOL_4825"/>
<dbReference type="Gene3D" id="3.90.1720.10">
    <property type="entry name" value="endopeptidase domain like (from Nostoc punctiforme)"/>
    <property type="match status" value="1"/>
</dbReference>
<dbReference type="Proteomes" id="UP000186102">
    <property type="component" value="Unassembled WGS sequence"/>
</dbReference>
<dbReference type="Pfam" id="PF00877">
    <property type="entry name" value="NLPC_P60"/>
    <property type="match status" value="1"/>
</dbReference>
<accession>A0A1Q8QHK1</accession>
<keyword evidence="6" id="KW-0732">Signal</keyword>
<comment type="caution">
    <text evidence="8">The sequence shown here is derived from an EMBL/GenBank/DDBJ whole genome shotgun (WGS) entry which is preliminary data.</text>
</comment>
<dbReference type="RefSeq" id="WP_075367105.1">
    <property type="nucleotide sequence ID" value="NZ_MLBF01000069.1"/>
</dbReference>
<dbReference type="PROSITE" id="PS51935">
    <property type="entry name" value="NLPC_P60"/>
    <property type="match status" value="1"/>
</dbReference>
<dbReference type="InterPro" id="IPR000064">
    <property type="entry name" value="NLP_P60_dom"/>
</dbReference>
<evidence type="ECO:0000313" key="9">
    <source>
        <dbReference type="Proteomes" id="UP000186102"/>
    </source>
</evidence>
<sequence>MLIPKKKWFSGVALASVLLSSSLTGVAPSQAAILDSQVAPKVTTVQSTVLKNPPFDVSISKVYSQIMRESFNWTPTIEVKTNVTQLSETAIVPVQEKTSAPVGKTSQAPQTAKKPSVSSQKVANVKPKQISTPQVSRGSSAADTLISRGLSLQGIPYVWGGTSLKGFDCSGFVQYVFRASGISLPRTAAEQYKLGVPVSRDELMPGDLVFFQTYAPGATDVRIYIGGGRTLGAASEGVGIHSLSESYWSKHYLGARRIR</sequence>
<dbReference type="PANTHER" id="PTHR47053:SF1">
    <property type="entry name" value="MUREIN DD-ENDOPEPTIDASE MEPH-RELATED"/>
    <property type="match status" value="1"/>
</dbReference>
<dbReference type="EMBL" id="MLBF01000069">
    <property type="protein sequence ID" value="OLN26801.1"/>
    <property type="molecule type" value="Genomic_DNA"/>
</dbReference>
<evidence type="ECO:0000259" key="7">
    <source>
        <dbReference type="PROSITE" id="PS51935"/>
    </source>
</evidence>
<reference evidence="8 9" key="1">
    <citation type="submission" date="2016-09" db="EMBL/GenBank/DDBJ databases">
        <title>Complete genome of Desulfosporosinus sp. OL.</title>
        <authorList>
            <person name="Mardanov A."/>
            <person name="Beletsky A."/>
            <person name="Panova A."/>
            <person name="Karnachuk O."/>
            <person name="Ravin N."/>
        </authorList>
    </citation>
    <scope>NUCLEOTIDE SEQUENCE [LARGE SCALE GENOMIC DNA]</scope>
    <source>
        <strain evidence="8 9">OL</strain>
    </source>
</reference>
<dbReference type="InterPro" id="IPR038765">
    <property type="entry name" value="Papain-like_cys_pep_sf"/>
</dbReference>
<gene>
    <name evidence="8" type="ORF">DSOL_4825</name>
</gene>
<dbReference type="InterPro" id="IPR051202">
    <property type="entry name" value="Peptidase_C40"/>
</dbReference>
<organism evidence="8 9">
    <name type="scientific">Desulfosporosinus metallidurans</name>
    <dbReference type="NCBI Taxonomy" id="1888891"/>
    <lineage>
        <taxon>Bacteria</taxon>
        <taxon>Bacillati</taxon>
        <taxon>Bacillota</taxon>
        <taxon>Clostridia</taxon>
        <taxon>Eubacteriales</taxon>
        <taxon>Desulfitobacteriaceae</taxon>
        <taxon>Desulfosporosinus</taxon>
    </lineage>
</organism>
<keyword evidence="2" id="KW-0645">Protease</keyword>